<feature type="region of interest" description="Disordered" evidence="1">
    <location>
        <begin position="40"/>
        <end position="63"/>
    </location>
</feature>
<dbReference type="AlphaFoldDB" id="A0A2P2PKD2"/>
<dbReference type="EMBL" id="GGEC01074716">
    <property type="protein sequence ID" value="MBX55200.1"/>
    <property type="molecule type" value="Transcribed_RNA"/>
</dbReference>
<evidence type="ECO:0000256" key="1">
    <source>
        <dbReference type="SAM" id="MobiDB-lite"/>
    </source>
</evidence>
<organism evidence="2">
    <name type="scientific">Rhizophora mucronata</name>
    <name type="common">Asiatic mangrove</name>
    <dbReference type="NCBI Taxonomy" id="61149"/>
    <lineage>
        <taxon>Eukaryota</taxon>
        <taxon>Viridiplantae</taxon>
        <taxon>Streptophyta</taxon>
        <taxon>Embryophyta</taxon>
        <taxon>Tracheophyta</taxon>
        <taxon>Spermatophyta</taxon>
        <taxon>Magnoliopsida</taxon>
        <taxon>eudicotyledons</taxon>
        <taxon>Gunneridae</taxon>
        <taxon>Pentapetalae</taxon>
        <taxon>rosids</taxon>
        <taxon>fabids</taxon>
        <taxon>Malpighiales</taxon>
        <taxon>Rhizophoraceae</taxon>
        <taxon>Rhizophora</taxon>
    </lineage>
</organism>
<accession>A0A2P2PKD2</accession>
<reference evidence="2" key="1">
    <citation type="submission" date="2018-02" db="EMBL/GenBank/DDBJ databases">
        <title>Rhizophora mucronata_Transcriptome.</title>
        <authorList>
            <person name="Meera S.P."/>
            <person name="Sreeshan A."/>
            <person name="Augustine A."/>
        </authorList>
    </citation>
    <scope>NUCLEOTIDE SEQUENCE</scope>
    <source>
        <tissue evidence="2">Leaf</tissue>
    </source>
</reference>
<name>A0A2P2PKD2_RHIMU</name>
<protein>
    <submittedName>
        <fullName evidence="2">Metalloendoproteinase 1-MMP</fullName>
    </submittedName>
</protein>
<dbReference type="PROSITE" id="PS51257">
    <property type="entry name" value="PROKAR_LIPOPROTEIN"/>
    <property type="match status" value="1"/>
</dbReference>
<sequence>MPRTPRGSTSLVSWTPAWAATSVACRSSRSTFIGSVISQSWTPATSPTSSTTISDPPSKPTKRTLAYRLPAGSTPIPCR</sequence>
<proteinExistence type="predicted"/>
<feature type="compositionally biased region" description="Low complexity" evidence="1">
    <location>
        <begin position="40"/>
        <end position="56"/>
    </location>
</feature>
<evidence type="ECO:0000313" key="2">
    <source>
        <dbReference type="EMBL" id="MBX55200.1"/>
    </source>
</evidence>